<accession>A0ABT6C235</accession>
<proteinExistence type="predicted"/>
<evidence type="ECO:0000313" key="2">
    <source>
        <dbReference type="EMBL" id="MDF8262968.1"/>
    </source>
</evidence>
<evidence type="ECO:0000313" key="3">
    <source>
        <dbReference type="Proteomes" id="UP001528912"/>
    </source>
</evidence>
<keyword evidence="3" id="KW-1185">Reference proteome</keyword>
<feature type="region of interest" description="Disordered" evidence="1">
    <location>
        <begin position="268"/>
        <end position="292"/>
    </location>
</feature>
<name>A0ABT6C235_9MICO</name>
<protein>
    <recommendedName>
        <fullName evidence="4">Glycosyltransferase family 1 protein</fullName>
    </recommendedName>
</protein>
<dbReference type="Proteomes" id="UP001528912">
    <property type="component" value="Unassembled WGS sequence"/>
</dbReference>
<dbReference type="RefSeq" id="WP_277190785.1">
    <property type="nucleotide sequence ID" value="NZ_JAROAV010000008.1"/>
</dbReference>
<sequence length="292" mass="32543">MHHANHFYGHAQILARYCGLAEAPTIWGYLQHGWNTHDGFAVGHDFVPGRPKLVWSEAVARRGWALGLRDYVVIGSPWAYLLTVVPEAADSPREGTIVYPFHGWEGQQIVGDHAAYADQVREREGDVPLTMCLYWNDFEQPQIRRTYEEKGFRVITHGRRGHMYTGGDVDFLDHQLIELRRHRRVVSNRMGSALLYAASVGAEVGVYGDPMVLENDHAVLGGMARQERLLPQMHQDAVPAEVAAGVAARELGLDETLPPRMLAHALGWDDGVSSGEPVPQERRSTPATQELG</sequence>
<dbReference type="EMBL" id="JAROAV010000008">
    <property type="protein sequence ID" value="MDF8262968.1"/>
    <property type="molecule type" value="Genomic_DNA"/>
</dbReference>
<evidence type="ECO:0000256" key="1">
    <source>
        <dbReference type="SAM" id="MobiDB-lite"/>
    </source>
</evidence>
<gene>
    <name evidence="2" type="ORF">P4R38_01760</name>
</gene>
<organism evidence="2 3">
    <name type="scientific">Luteipulveratus flavus</name>
    <dbReference type="NCBI Taxonomy" id="3031728"/>
    <lineage>
        <taxon>Bacteria</taxon>
        <taxon>Bacillati</taxon>
        <taxon>Actinomycetota</taxon>
        <taxon>Actinomycetes</taxon>
        <taxon>Micrococcales</taxon>
        <taxon>Dermacoccaceae</taxon>
        <taxon>Luteipulveratus</taxon>
    </lineage>
</organism>
<comment type="caution">
    <text evidence="2">The sequence shown here is derived from an EMBL/GenBank/DDBJ whole genome shotgun (WGS) entry which is preliminary data.</text>
</comment>
<reference evidence="2 3" key="1">
    <citation type="submission" date="2023-03" db="EMBL/GenBank/DDBJ databases">
        <title>YIM 133296 draft genome.</title>
        <authorList>
            <person name="Xiong L."/>
        </authorList>
    </citation>
    <scope>NUCLEOTIDE SEQUENCE [LARGE SCALE GENOMIC DNA]</scope>
    <source>
        <strain evidence="2 3">YIM 133296</strain>
    </source>
</reference>
<evidence type="ECO:0008006" key="4">
    <source>
        <dbReference type="Google" id="ProtNLM"/>
    </source>
</evidence>